<keyword evidence="2" id="KW-0812">Transmembrane</keyword>
<evidence type="ECO:0000313" key="4">
    <source>
        <dbReference type="Proteomes" id="UP001495910"/>
    </source>
</evidence>
<gene>
    <name evidence="3" type="ORF">V8G57_22075</name>
</gene>
<keyword evidence="2" id="KW-1133">Transmembrane helix</keyword>
<protein>
    <submittedName>
        <fullName evidence="3">Uncharacterized protein</fullName>
    </submittedName>
</protein>
<evidence type="ECO:0000256" key="2">
    <source>
        <dbReference type="SAM" id="Phobius"/>
    </source>
</evidence>
<accession>A0ABU9Q1F3</accession>
<comment type="caution">
    <text evidence="3">The sequence shown here is derived from an EMBL/GenBank/DDBJ whole genome shotgun (WGS) entry which is preliminary data.</text>
</comment>
<keyword evidence="2" id="KW-0472">Membrane</keyword>
<evidence type="ECO:0000256" key="1">
    <source>
        <dbReference type="SAM" id="MobiDB-lite"/>
    </source>
</evidence>
<keyword evidence="4" id="KW-1185">Reference proteome</keyword>
<dbReference type="RefSeq" id="WP_342831230.1">
    <property type="nucleotide sequence ID" value="NZ_JBANDC010000020.1"/>
</dbReference>
<dbReference type="Proteomes" id="UP001495910">
    <property type="component" value="Unassembled WGS sequence"/>
</dbReference>
<evidence type="ECO:0000313" key="3">
    <source>
        <dbReference type="EMBL" id="MEM4990093.1"/>
    </source>
</evidence>
<feature type="region of interest" description="Disordered" evidence="1">
    <location>
        <begin position="139"/>
        <end position="158"/>
    </location>
</feature>
<organism evidence="3 4">
    <name type="scientific">Collimonas rhizosphaerae</name>
    <dbReference type="NCBI Taxonomy" id="3126357"/>
    <lineage>
        <taxon>Bacteria</taxon>
        <taxon>Pseudomonadati</taxon>
        <taxon>Pseudomonadota</taxon>
        <taxon>Betaproteobacteria</taxon>
        <taxon>Burkholderiales</taxon>
        <taxon>Oxalobacteraceae</taxon>
        <taxon>Collimonas</taxon>
    </lineage>
</organism>
<dbReference type="EMBL" id="JBANDC010000020">
    <property type="protein sequence ID" value="MEM4990093.1"/>
    <property type="molecule type" value="Genomic_DNA"/>
</dbReference>
<proteinExistence type="predicted"/>
<sequence length="158" mass="16194">MNEKKFALGIGLAGIAFIALLAYLSAPDLLPRPAVVLRSPGGSAASPTDRAVAATPAATVAKAAADCSAERLDSWRLMSVAAGGYRQGGFAVLNNALRGTVTVAETQVFDGDLQLEKITGNTVELRCGETRQTRVLADSRGAAPEMRTALPDPGAGGL</sequence>
<name>A0ABU9Q1F3_9BURK</name>
<reference evidence="3 4" key="1">
    <citation type="submission" date="2024-02" db="EMBL/GenBank/DDBJ databases">
        <title>Draft genome sequence of Collimonas sp. strain H4R21, an effective mineral-weathering bacterial strain isolated from the beech rhizosphere.</title>
        <authorList>
            <person name="Morin E."/>
            <person name="Uroz S."/>
            <person name="Leveau J.H.J."/>
            <person name="Kumar R."/>
            <person name="Rey M.W."/>
            <person name="Pham J."/>
        </authorList>
    </citation>
    <scope>NUCLEOTIDE SEQUENCE [LARGE SCALE GENOMIC DNA]</scope>
    <source>
        <strain evidence="3 4">H4R21</strain>
    </source>
</reference>
<feature type="transmembrane region" description="Helical" evidence="2">
    <location>
        <begin position="6"/>
        <end position="24"/>
    </location>
</feature>